<dbReference type="OrthoDB" id="10250458at2759"/>
<dbReference type="Gene3D" id="1.25.10.10">
    <property type="entry name" value="Leucine-rich Repeat Variant"/>
    <property type="match status" value="1"/>
</dbReference>
<dbReference type="PANTHER" id="PTHR19316:SF18">
    <property type="entry name" value="HSP70-BINDING PROTEIN 1"/>
    <property type="match status" value="1"/>
</dbReference>
<name>A0A7G2C7I6_9TRYP</name>
<dbReference type="PANTHER" id="PTHR19316">
    <property type="entry name" value="PROTEIN FOLDING REGULATOR"/>
    <property type="match status" value="1"/>
</dbReference>
<dbReference type="SUPFAM" id="SSF48371">
    <property type="entry name" value="ARM repeat"/>
    <property type="match status" value="1"/>
</dbReference>
<evidence type="ECO:0000256" key="1">
    <source>
        <dbReference type="SAM" id="MobiDB-lite"/>
    </source>
</evidence>
<organism evidence="3 4">
    <name type="scientific">Angomonas deanei</name>
    <dbReference type="NCBI Taxonomy" id="59799"/>
    <lineage>
        <taxon>Eukaryota</taxon>
        <taxon>Discoba</taxon>
        <taxon>Euglenozoa</taxon>
        <taxon>Kinetoplastea</taxon>
        <taxon>Metakinetoplastina</taxon>
        <taxon>Trypanosomatida</taxon>
        <taxon>Trypanosomatidae</taxon>
        <taxon>Strigomonadinae</taxon>
        <taxon>Angomonas</taxon>
    </lineage>
</organism>
<dbReference type="InterPro" id="IPR016024">
    <property type="entry name" value="ARM-type_fold"/>
</dbReference>
<proteinExistence type="predicted"/>
<evidence type="ECO:0000256" key="2">
    <source>
        <dbReference type="SAM" id="Phobius"/>
    </source>
</evidence>
<protein>
    <submittedName>
        <fullName evidence="3">Uncharacterized protein</fullName>
    </submittedName>
</protein>
<dbReference type="AlphaFoldDB" id="A0A7G2C7I6"/>
<evidence type="ECO:0000313" key="4">
    <source>
        <dbReference type="Proteomes" id="UP000515908"/>
    </source>
</evidence>
<accession>A0A7G2C7I6</accession>
<evidence type="ECO:0000313" key="3">
    <source>
        <dbReference type="EMBL" id="CAD2215716.1"/>
    </source>
</evidence>
<feature type="region of interest" description="Disordered" evidence="1">
    <location>
        <begin position="357"/>
        <end position="377"/>
    </location>
</feature>
<keyword evidence="2" id="KW-0472">Membrane</keyword>
<reference evidence="3 4" key="1">
    <citation type="submission" date="2020-08" db="EMBL/GenBank/DDBJ databases">
        <authorList>
            <person name="Newling K."/>
            <person name="Davey J."/>
            <person name="Forrester S."/>
        </authorList>
    </citation>
    <scope>NUCLEOTIDE SEQUENCE [LARGE SCALE GENOMIC DNA]</scope>
    <source>
        <strain evidence="4">Crithidia deanei Carvalho (ATCC PRA-265)</strain>
    </source>
</reference>
<dbReference type="InterPro" id="IPR050693">
    <property type="entry name" value="Hsp70_NEF-Inhibitors"/>
</dbReference>
<keyword evidence="4" id="KW-1185">Reference proteome</keyword>
<dbReference type="InterPro" id="IPR011989">
    <property type="entry name" value="ARM-like"/>
</dbReference>
<dbReference type="GO" id="GO:0000774">
    <property type="term" value="F:adenyl-nucleotide exchange factor activity"/>
    <property type="evidence" value="ECO:0007669"/>
    <property type="project" value="TreeGrafter"/>
</dbReference>
<dbReference type="VEuPathDB" id="TriTrypDB:ADEAN_000317100"/>
<sequence>MFVLMRCFHLYEYIFSFLSHLYSFLLATTITISIIIIFFIKKKMSDDPAINSYLLNMCAKAQPEGAAGSSITPEGRRPEDYEWLREAMQSVESPERKVKRLLKTIEAIHFEKGDENVILLEKGGNPNKENKQEGETRVITEDDVLLALEELSDMVEDINWASEFDLMDGPQRVLNLLKPLVEPSHSEGGEEYFYAADTEALYFLCMLIAHSAQLNEKLQATYHRLQWTDVLVPLLAPDRCLPPQEKENKKKTSSFATSWPVVAALLHACSCLCRDCPANALLWVERGGFATMVSLCVTLRERFFSESSTFANLREKTQVVKIIKRIFFLVAYLAEEGISSEVLLHAVVDITGGASAALQRPSSSSSEEEEEEKEDLDRLVVDVEQSGSRTLVVLYQKSPTLILQLIKENTALSTTMRGWRQTLQREEIVSNNNNDNEGSSDDPRLSLIEVLEKNN</sequence>
<keyword evidence="2" id="KW-1133">Transmembrane helix</keyword>
<feature type="transmembrane region" description="Helical" evidence="2">
    <location>
        <begin position="20"/>
        <end position="40"/>
    </location>
</feature>
<keyword evidence="2" id="KW-0812">Transmembrane</keyword>
<gene>
    <name evidence="3" type="ORF">ADEAN_000317100</name>
</gene>
<dbReference type="EMBL" id="LR877149">
    <property type="protein sequence ID" value="CAD2215716.1"/>
    <property type="molecule type" value="Genomic_DNA"/>
</dbReference>
<dbReference type="Proteomes" id="UP000515908">
    <property type="component" value="Chromosome 05"/>
</dbReference>
<dbReference type="GO" id="GO:0005783">
    <property type="term" value="C:endoplasmic reticulum"/>
    <property type="evidence" value="ECO:0007669"/>
    <property type="project" value="TreeGrafter"/>
</dbReference>